<dbReference type="Proteomes" id="UP001148313">
    <property type="component" value="Unassembled WGS sequence"/>
</dbReference>
<feature type="DNA-binding region" description="H-T-H motif" evidence="4">
    <location>
        <begin position="25"/>
        <end position="44"/>
    </location>
</feature>
<dbReference type="PANTHER" id="PTHR30055">
    <property type="entry name" value="HTH-TYPE TRANSCRIPTIONAL REGULATOR RUTR"/>
    <property type="match status" value="1"/>
</dbReference>
<gene>
    <name evidence="6" type="ORF">OOZ53_18990</name>
</gene>
<dbReference type="InterPro" id="IPR050109">
    <property type="entry name" value="HTH-type_TetR-like_transc_reg"/>
</dbReference>
<dbReference type="InterPro" id="IPR001647">
    <property type="entry name" value="HTH_TetR"/>
</dbReference>
<comment type="caution">
    <text evidence="6">The sequence shown here is derived from an EMBL/GenBank/DDBJ whole genome shotgun (WGS) entry which is preliminary data.</text>
</comment>
<dbReference type="PRINTS" id="PR00455">
    <property type="entry name" value="HTHTETR"/>
</dbReference>
<evidence type="ECO:0000313" key="7">
    <source>
        <dbReference type="Proteomes" id="UP001148313"/>
    </source>
</evidence>
<dbReference type="Gene3D" id="1.10.357.10">
    <property type="entry name" value="Tetracycline Repressor, domain 2"/>
    <property type="match status" value="1"/>
</dbReference>
<dbReference type="RefSeq" id="WP_271091279.1">
    <property type="nucleotide sequence ID" value="NZ_JAPJZH010000013.1"/>
</dbReference>
<organism evidence="6 7">
    <name type="scientific">Hoeflea poritis</name>
    <dbReference type="NCBI Taxonomy" id="2993659"/>
    <lineage>
        <taxon>Bacteria</taxon>
        <taxon>Pseudomonadati</taxon>
        <taxon>Pseudomonadota</taxon>
        <taxon>Alphaproteobacteria</taxon>
        <taxon>Hyphomicrobiales</taxon>
        <taxon>Rhizobiaceae</taxon>
        <taxon>Hoeflea</taxon>
    </lineage>
</organism>
<dbReference type="EMBL" id="JAPJZH010000013">
    <property type="protein sequence ID" value="MDA4847456.1"/>
    <property type="molecule type" value="Genomic_DNA"/>
</dbReference>
<keyword evidence="1" id="KW-0805">Transcription regulation</keyword>
<dbReference type="SUPFAM" id="SSF46689">
    <property type="entry name" value="Homeodomain-like"/>
    <property type="match status" value="1"/>
</dbReference>
<keyword evidence="2 4" id="KW-0238">DNA-binding</keyword>
<keyword evidence="3" id="KW-0804">Transcription</keyword>
<reference evidence="6" key="1">
    <citation type="submission" date="2022-11" db="EMBL/GenBank/DDBJ databases">
        <title>Hoeflea poritis sp. nov., isolated from scleractinian coral Porites lutea.</title>
        <authorList>
            <person name="Zhang G."/>
            <person name="Wei Q."/>
            <person name="Cai L."/>
        </authorList>
    </citation>
    <scope>NUCLEOTIDE SEQUENCE</scope>
    <source>
        <strain evidence="6">E7-10</strain>
    </source>
</reference>
<accession>A0ABT4VRX5</accession>
<dbReference type="InterPro" id="IPR009057">
    <property type="entry name" value="Homeodomain-like_sf"/>
</dbReference>
<proteinExistence type="predicted"/>
<feature type="domain" description="HTH tetR-type" evidence="5">
    <location>
        <begin position="2"/>
        <end position="62"/>
    </location>
</feature>
<evidence type="ECO:0000256" key="2">
    <source>
        <dbReference type="ARBA" id="ARBA00023125"/>
    </source>
</evidence>
<evidence type="ECO:0000313" key="6">
    <source>
        <dbReference type="EMBL" id="MDA4847456.1"/>
    </source>
</evidence>
<evidence type="ECO:0000256" key="1">
    <source>
        <dbReference type="ARBA" id="ARBA00023015"/>
    </source>
</evidence>
<evidence type="ECO:0000256" key="4">
    <source>
        <dbReference type="PROSITE-ProRule" id="PRU00335"/>
    </source>
</evidence>
<dbReference type="PROSITE" id="PS50977">
    <property type="entry name" value="HTH_TETR_2"/>
    <property type="match status" value="1"/>
</dbReference>
<name>A0ABT4VRX5_9HYPH</name>
<protein>
    <submittedName>
        <fullName evidence="6">TetR/AcrR family transcriptional regulator</fullName>
    </submittedName>
</protein>
<dbReference type="PANTHER" id="PTHR30055:SF234">
    <property type="entry name" value="HTH-TYPE TRANSCRIPTIONAL REGULATOR BETI"/>
    <property type="match status" value="1"/>
</dbReference>
<evidence type="ECO:0000256" key="3">
    <source>
        <dbReference type="ARBA" id="ARBA00023163"/>
    </source>
</evidence>
<dbReference type="Pfam" id="PF00440">
    <property type="entry name" value="TetR_N"/>
    <property type="match status" value="1"/>
</dbReference>
<evidence type="ECO:0000259" key="5">
    <source>
        <dbReference type="PROSITE" id="PS50977"/>
    </source>
</evidence>
<sequence>MKNRDAHIIDAAVRLFLRFGVKRTSMNDIAEEAGLSRQTLYKAFANKGAVLQATIRSLADKVVLDIEAGLEKAEGLGARLDLIFKHIVIVHYDFLHSSPNAEDIIAGVNASSQEELEAAARRNIALIERVLEPYSREIGDSGLTVPQYADFIQRTATAAKHAAKSRKHLLALLAALRVSVLKVTGAG</sequence>
<keyword evidence="7" id="KW-1185">Reference proteome</keyword>